<feature type="region of interest" description="Disordered" evidence="11">
    <location>
        <begin position="1"/>
        <end position="23"/>
    </location>
</feature>
<gene>
    <name evidence="12" type="ORF">EDC57_0846</name>
</gene>
<evidence type="ECO:0000313" key="13">
    <source>
        <dbReference type="Proteomes" id="UP000276634"/>
    </source>
</evidence>
<keyword evidence="10" id="KW-0997">Cell inner membrane</keyword>
<dbReference type="GO" id="GO:0071978">
    <property type="term" value="P:bacterial-type flagellum-dependent swarming motility"/>
    <property type="evidence" value="ECO:0007669"/>
    <property type="project" value="TreeGrafter"/>
</dbReference>
<proteinExistence type="inferred from homology"/>
<comment type="caution">
    <text evidence="12">The sequence shown here is derived from an EMBL/GenBank/DDBJ whole genome shotgun (WGS) entry which is preliminary data.</text>
</comment>
<evidence type="ECO:0000256" key="3">
    <source>
        <dbReference type="ARBA" id="ARBA00008281"/>
    </source>
</evidence>
<evidence type="ECO:0000256" key="7">
    <source>
        <dbReference type="ARBA" id="ARBA00022779"/>
    </source>
</evidence>
<dbReference type="RefSeq" id="WP_170165027.1">
    <property type="nucleotide sequence ID" value="NZ_RJVI01000001.1"/>
</dbReference>
<evidence type="ECO:0000256" key="2">
    <source>
        <dbReference type="ARBA" id="ARBA00004162"/>
    </source>
</evidence>
<keyword evidence="13" id="KW-1185">Reference proteome</keyword>
<organism evidence="12 13">
    <name type="scientific">Inmirania thermothiophila</name>
    <dbReference type="NCBI Taxonomy" id="1750597"/>
    <lineage>
        <taxon>Bacteria</taxon>
        <taxon>Pseudomonadati</taxon>
        <taxon>Pseudomonadota</taxon>
        <taxon>Gammaproteobacteria</taxon>
        <taxon>Chromatiales</taxon>
        <taxon>Ectothiorhodospiraceae</taxon>
        <taxon>Inmirania</taxon>
    </lineage>
</organism>
<protein>
    <recommendedName>
        <fullName evidence="10">Flagellar protein FliL</fullName>
    </recommendedName>
</protein>
<comment type="subcellular location">
    <subcellularLocation>
        <location evidence="10">Cell inner membrane</location>
    </subcellularLocation>
    <subcellularLocation>
        <location evidence="2">Cell membrane</location>
        <topology evidence="2">Single-pass membrane protein</topology>
    </subcellularLocation>
</comment>
<dbReference type="AlphaFoldDB" id="A0A3N1Y841"/>
<evidence type="ECO:0000256" key="1">
    <source>
        <dbReference type="ARBA" id="ARBA00002254"/>
    </source>
</evidence>
<keyword evidence="6 10" id="KW-0812">Transmembrane</keyword>
<feature type="transmembrane region" description="Helical" evidence="10">
    <location>
        <begin position="27"/>
        <end position="49"/>
    </location>
</feature>
<dbReference type="GO" id="GO:0006935">
    <property type="term" value="P:chemotaxis"/>
    <property type="evidence" value="ECO:0007669"/>
    <property type="project" value="UniProtKB-KW"/>
</dbReference>
<keyword evidence="8 10" id="KW-1133">Transmembrane helix</keyword>
<dbReference type="PANTHER" id="PTHR35091">
    <property type="entry name" value="FLAGELLAR PROTEIN FLIL"/>
    <property type="match status" value="1"/>
</dbReference>
<evidence type="ECO:0000313" key="12">
    <source>
        <dbReference type="EMBL" id="ROR34935.1"/>
    </source>
</evidence>
<reference evidence="12 13" key="1">
    <citation type="submission" date="2018-11" db="EMBL/GenBank/DDBJ databases">
        <title>Genomic Encyclopedia of Type Strains, Phase IV (KMG-IV): sequencing the most valuable type-strain genomes for metagenomic binning, comparative biology and taxonomic classification.</title>
        <authorList>
            <person name="Goeker M."/>
        </authorList>
    </citation>
    <scope>NUCLEOTIDE SEQUENCE [LARGE SCALE GENOMIC DNA]</scope>
    <source>
        <strain evidence="12 13">DSM 100275</strain>
    </source>
</reference>
<evidence type="ECO:0000256" key="8">
    <source>
        <dbReference type="ARBA" id="ARBA00022989"/>
    </source>
</evidence>
<dbReference type="PANTHER" id="PTHR35091:SF2">
    <property type="entry name" value="FLAGELLAR PROTEIN FLIL"/>
    <property type="match status" value="1"/>
</dbReference>
<keyword evidence="12" id="KW-0966">Cell projection</keyword>
<dbReference type="Proteomes" id="UP000276634">
    <property type="component" value="Unassembled WGS sequence"/>
</dbReference>
<keyword evidence="4" id="KW-1003">Cell membrane</keyword>
<feature type="compositionally biased region" description="Acidic residues" evidence="11">
    <location>
        <begin position="1"/>
        <end position="13"/>
    </location>
</feature>
<evidence type="ECO:0000256" key="4">
    <source>
        <dbReference type="ARBA" id="ARBA00022475"/>
    </source>
</evidence>
<accession>A0A3N1Y841</accession>
<dbReference type="GO" id="GO:0009425">
    <property type="term" value="C:bacterial-type flagellum basal body"/>
    <property type="evidence" value="ECO:0007669"/>
    <property type="project" value="InterPro"/>
</dbReference>
<keyword evidence="7 10" id="KW-0283">Flagellar rotation</keyword>
<keyword evidence="12" id="KW-0969">Cilium</keyword>
<dbReference type="GO" id="GO:0005886">
    <property type="term" value="C:plasma membrane"/>
    <property type="evidence" value="ECO:0007669"/>
    <property type="project" value="UniProtKB-SubCell"/>
</dbReference>
<sequence length="177" mass="19126">MADEDELELSSDEEGGKKKGKKGGRKTLFLILGAVVVAAAAAGGGVWFLTRGEAPPEPPAQAESAPEAPAPKQAFYMPLDPPFVVNVGGSNSNRFLQVTIEVMARDEKVFDDVKKHMPAIRDALLLLFSSQDIEALGTIEGKQKLRQAVLAEIQRILQEETGSPGIERVYFTSFVTQ</sequence>
<evidence type="ECO:0000256" key="6">
    <source>
        <dbReference type="ARBA" id="ARBA00022692"/>
    </source>
</evidence>
<dbReference type="Pfam" id="PF03748">
    <property type="entry name" value="FliL"/>
    <property type="match status" value="1"/>
</dbReference>
<dbReference type="InterPro" id="IPR005503">
    <property type="entry name" value="FliL"/>
</dbReference>
<comment type="function">
    <text evidence="1 10">Controls the rotational direction of flagella during chemotaxis.</text>
</comment>
<evidence type="ECO:0000256" key="5">
    <source>
        <dbReference type="ARBA" id="ARBA00022500"/>
    </source>
</evidence>
<keyword evidence="9 10" id="KW-0472">Membrane</keyword>
<evidence type="ECO:0000256" key="9">
    <source>
        <dbReference type="ARBA" id="ARBA00023136"/>
    </source>
</evidence>
<name>A0A3N1Y841_9GAMM</name>
<evidence type="ECO:0000256" key="10">
    <source>
        <dbReference type="RuleBase" id="RU364125"/>
    </source>
</evidence>
<comment type="similarity">
    <text evidence="3 10">Belongs to the FliL family.</text>
</comment>
<keyword evidence="5 10" id="KW-0145">Chemotaxis</keyword>
<evidence type="ECO:0000256" key="11">
    <source>
        <dbReference type="SAM" id="MobiDB-lite"/>
    </source>
</evidence>
<dbReference type="EMBL" id="RJVI01000001">
    <property type="protein sequence ID" value="ROR34935.1"/>
    <property type="molecule type" value="Genomic_DNA"/>
</dbReference>
<keyword evidence="12" id="KW-0282">Flagellum</keyword>